<feature type="domain" description="HTH luxR-type" evidence="4">
    <location>
        <begin position="470"/>
        <end position="535"/>
    </location>
</feature>
<evidence type="ECO:0000256" key="3">
    <source>
        <dbReference type="ARBA" id="ARBA00023163"/>
    </source>
</evidence>
<dbReference type="SUPFAM" id="SSF52540">
    <property type="entry name" value="P-loop containing nucleoside triphosphate hydrolases"/>
    <property type="match status" value="1"/>
</dbReference>
<keyword evidence="6" id="KW-1185">Reference proteome</keyword>
<evidence type="ECO:0000259" key="4">
    <source>
        <dbReference type="PROSITE" id="PS50043"/>
    </source>
</evidence>
<dbReference type="InterPro" id="IPR000792">
    <property type="entry name" value="Tscrpt_reg_LuxR_C"/>
</dbReference>
<dbReference type="InterPro" id="IPR016032">
    <property type="entry name" value="Sig_transdc_resp-reg_C-effctor"/>
</dbReference>
<reference evidence="6" key="1">
    <citation type="journal article" date="2019" name="Int. J. Syst. Evol. Microbiol.">
        <title>The Global Catalogue of Microorganisms (GCM) 10K type strain sequencing project: providing services to taxonomists for standard genome sequencing and annotation.</title>
        <authorList>
            <consortium name="The Broad Institute Genomics Platform"/>
            <consortium name="The Broad Institute Genome Sequencing Center for Infectious Disease"/>
            <person name="Wu L."/>
            <person name="Ma J."/>
        </authorList>
    </citation>
    <scope>NUCLEOTIDE SEQUENCE [LARGE SCALE GENOMIC DNA]</scope>
    <source>
        <strain evidence="6">KCTC 33676</strain>
    </source>
</reference>
<dbReference type="RefSeq" id="WP_379928729.1">
    <property type="nucleotide sequence ID" value="NZ_JBHUMM010000010.1"/>
</dbReference>
<dbReference type="PANTHER" id="PTHR44688">
    <property type="entry name" value="DNA-BINDING TRANSCRIPTIONAL ACTIVATOR DEVR_DOSR"/>
    <property type="match status" value="1"/>
</dbReference>
<evidence type="ECO:0000313" key="6">
    <source>
        <dbReference type="Proteomes" id="UP001597497"/>
    </source>
</evidence>
<sequence>MKQPPVFHSNSSALHLAEHTYIHRITKYERPRTATDMIDRRQVVCKLNKIATVPCIVVTAPAGYGKTTTVSKWVAESVPVRKHAWLTLDAFDNEPSSFWRSVVLACKRVEWMKSEKVLQLLSDPIKPSMVSIVRMLLAEWEMLCEQATLVLDELEEVNHPEIMQSLRYLIDYLPGHVQLILLTREKGSLPLAKLELQERAASLEASDFRLTAEELDALMRNKGLPTMNEDEKNQVLVYFDGWIAGLKLAIAQMAQTNHKLTESCDKLTAYIEEEIWRSLSELHQHMLLFCVRQKSLPTAMLETVLGDDFNFFIRTMMSRGIVTVPNGNPGIYLLQPYIRDSMMKLVPCCGEDAGWYVRASQWYEDTGLHEESQQQFQYVRDPDLYVYKPVKSTMPDVNYSEPADKVDVIRTYICVRNKPHCLAEYAPIPEIDTEELAPVTTDASERCEHSIMNTEPDLLPVPVGLCPSLDTRLIDPLTRREQQILMLLATGVSNREIANEMHISIGTVKIHLNRIYAKLGVRSRVQALIQAKENGILDFRANHR</sequence>
<proteinExistence type="predicted"/>
<comment type="caution">
    <text evidence="5">The sequence shown here is derived from an EMBL/GenBank/DDBJ whole genome shotgun (WGS) entry which is preliminary data.</text>
</comment>
<dbReference type="InterPro" id="IPR036388">
    <property type="entry name" value="WH-like_DNA-bd_sf"/>
</dbReference>
<dbReference type="SUPFAM" id="SSF46894">
    <property type="entry name" value="C-terminal effector domain of the bipartite response regulators"/>
    <property type="match status" value="1"/>
</dbReference>
<dbReference type="CDD" id="cd06170">
    <property type="entry name" value="LuxR_C_like"/>
    <property type="match status" value="1"/>
</dbReference>
<accession>A0ABW5RA37</accession>
<dbReference type="Gene3D" id="3.40.50.300">
    <property type="entry name" value="P-loop containing nucleotide triphosphate hydrolases"/>
    <property type="match status" value="1"/>
</dbReference>
<keyword evidence="1" id="KW-0805">Transcription regulation</keyword>
<gene>
    <name evidence="5" type="ORF">ACFSUC_06635</name>
</gene>
<name>A0ABW5RA37_9BACL</name>
<dbReference type="PROSITE" id="PS50043">
    <property type="entry name" value="HTH_LUXR_2"/>
    <property type="match status" value="1"/>
</dbReference>
<evidence type="ECO:0000256" key="1">
    <source>
        <dbReference type="ARBA" id="ARBA00023015"/>
    </source>
</evidence>
<evidence type="ECO:0000313" key="5">
    <source>
        <dbReference type="EMBL" id="MFD2671279.1"/>
    </source>
</evidence>
<evidence type="ECO:0000256" key="2">
    <source>
        <dbReference type="ARBA" id="ARBA00023125"/>
    </source>
</evidence>
<dbReference type="PRINTS" id="PR00038">
    <property type="entry name" value="HTHLUXR"/>
</dbReference>
<dbReference type="Gene3D" id="1.10.10.10">
    <property type="entry name" value="Winged helix-like DNA-binding domain superfamily/Winged helix DNA-binding domain"/>
    <property type="match status" value="1"/>
</dbReference>
<dbReference type="PANTHER" id="PTHR44688:SF16">
    <property type="entry name" value="DNA-BINDING TRANSCRIPTIONAL ACTIVATOR DEVR_DOSR"/>
    <property type="match status" value="1"/>
</dbReference>
<dbReference type="Proteomes" id="UP001597497">
    <property type="component" value="Unassembled WGS sequence"/>
</dbReference>
<dbReference type="EMBL" id="JBHUMM010000010">
    <property type="protein sequence ID" value="MFD2671279.1"/>
    <property type="molecule type" value="Genomic_DNA"/>
</dbReference>
<keyword evidence="3" id="KW-0804">Transcription</keyword>
<dbReference type="SMART" id="SM00421">
    <property type="entry name" value="HTH_LUXR"/>
    <property type="match status" value="1"/>
</dbReference>
<dbReference type="Pfam" id="PF00196">
    <property type="entry name" value="GerE"/>
    <property type="match status" value="1"/>
</dbReference>
<keyword evidence="2" id="KW-0238">DNA-binding</keyword>
<dbReference type="PROSITE" id="PS00622">
    <property type="entry name" value="HTH_LUXR_1"/>
    <property type="match status" value="1"/>
</dbReference>
<protein>
    <submittedName>
        <fullName evidence="5">LuxR C-terminal-related transcriptional regulator</fullName>
    </submittedName>
</protein>
<dbReference type="InterPro" id="IPR027417">
    <property type="entry name" value="P-loop_NTPase"/>
</dbReference>
<organism evidence="5 6">
    <name type="scientific">Marinicrinis sediminis</name>
    <dbReference type="NCBI Taxonomy" id="1652465"/>
    <lineage>
        <taxon>Bacteria</taxon>
        <taxon>Bacillati</taxon>
        <taxon>Bacillota</taxon>
        <taxon>Bacilli</taxon>
        <taxon>Bacillales</taxon>
        <taxon>Paenibacillaceae</taxon>
    </lineage>
</organism>